<gene>
    <name evidence="1" type="ORF">BKCO1_1900022</name>
</gene>
<keyword evidence="2" id="KW-1185">Reference proteome</keyword>
<dbReference type="GeneID" id="31012275"/>
<comment type="caution">
    <text evidence="1">The sequence shown here is derived from an EMBL/GenBank/DDBJ whole genome shotgun (WGS) entry which is preliminary data.</text>
</comment>
<proteinExistence type="predicted"/>
<accession>A0A1J9R0T7</accession>
<protein>
    <submittedName>
        <fullName evidence="1">Uncharacterized protein</fullName>
    </submittedName>
</protein>
<dbReference type="EMBL" id="MNUE01000019">
    <property type="protein sequence ID" value="OJD34990.1"/>
    <property type="molecule type" value="Genomic_DNA"/>
</dbReference>
<evidence type="ECO:0000313" key="2">
    <source>
        <dbReference type="Proteomes" id="UP000183809"/>
    </source>
</evidence>
<name>A0A1J9R0T7_9PEZI</name>
<dbReference type="Proteomes" id="UP000183809">
    <property type="component" value="Unassembled WGS sequence"/>
</dbReference>
<sequence>MGLCRGSPHSRKGEKAKLCPNLLAVNSQIHNEAAPILYHRNNLVFRDPYTFDRYMRRMKHSIARPRPVAVPSPLDMLTHITFFPTECRGEQILLFRIDGGWQILTKHCRNLRTITLDNEDATHFAKDARAFAAYGGFRQLVSRRGEESGPGLVDALIKVSDRLAGLHCARKHARASTDTGITDEDRVEAEEDVREAMKEGLEETNMYPALPFNTWDS</sequence>
<evidence type="ECO:0000313" key="1">
    <source>
        <dbReference type="EMBL" id="OJD34990.1"/>
    </source>
</evidence>
<dbReference type="RefSeq" id="XP_020131250.1">
    <property type="nucleotide sequence ID" value="XM_020272016.1"/>
</dbReference>
<organism evidence="1 2">
    <name type="scientific">Diplodia corticola</name>
    <dbReference type="NCBI Taxonomy" id="236234"/>
    <lineage>
        <taxon>Eukaryota</taxon>
        <taxon>Fungi</taxon>
        <taxon>Dikarya</taxon>
        <taxon>Ascomycota</taxon>
        <taxon>Pezizomycotina</taxon>
        <taxon>Dothideomycetes</taxon>
        <taxon>Dothideomycetes incertae sedis</taxon>
        <taxon>Botryosphaeriales</taxon>
        <taxon>Botryosphaeriaceae</taxon>
        <taxon>Diplodia</taxon>
    </lineage>
</organism>
<dbReference type="AlphaFoldDB" id="A0A1J9R0T7"/>
<reference evidence="1 2" key="1">
    <citation type="submission" date="2016-10" db="EMBL/GenBank/DDBJ databases">
        <title>Proteomics and genomics reveal pathogen-plant mechanisms compatible with a hemibiotrophic lifestyle of Diplodia corticola.</title>
        <authorList>
            <person name="Fernandes I."/>
            <person name="De Jonge R."/>
            <person name="Van De Peer Y."/>
            <person name="Devreese B."/>
            <person name="Alves A."/>
            <person name="Esteves A.C."/>
        </authorList>
    </citation>
    <scope>NUCLEOTIDE SEQUENCE [LARGE SCALE GENOMIC DNA]</scope>
    <source>
        <strain evidence="1 2">CBS 112549</strain>
    </source>
</reference>